<sequence length="35" mass="4059">MKLSEKQWFAVLWLAGFFSLVLVAGLFRVLIQLAY</sequence>
<name>A0A2T1IZ26_ACIRA</name>
<dbReference type="KEGG" id="arj:DOM24_06440"/>
<dbReference type="STRING" id="40216.GCA_001917365_00118"/>
<keyword evidence="1" id="KW-0472">Membrane</keyword>
<comment type="caution">
    <text evidence="2">The sequence shown here is derived from an EMBL/GenBank/DDBJ whole genome shotgun (WGS) entry which is preliminary data.</text>
</comment>
<dbReference type="RefSeq" id="WP_005014449.1">
    <property type="nucleotide sequence ID" value="NZ_BKHE01000076.1"/>
</dbReference>
<evidence type="ECO:0000313" key="3">
    <source>
        <dbReference type="EMBL" id="TNX86360.1"/>
    </source>
</evidence>
<evidence type="ECO:0000313" key="2">
    <source>
        <dbReference type="EMBL" id="HCM31957.1"/>
    </source>
</evidence>
<dbReference type="AlphaFoldDB" id="A0A2T1IZ26"/>
<proteinExistence type="predicted"/>
<feature type="transmembrane region" description="Helical" evidence="1">
    <location>
        <begin position="12"/>
        <end position="31"/>
    </location>
</feature>
<dbReference type="GeneID" id="56305720"/>
<dbReference type="EMBL" id="DPXL01000139">
    <property type="protein sequence ID" value="HCM31957.1"/>
    <property type="molecule type" value="Genomic_DNA"/>
</dbReference>
<evidence type="ECO:0000313" key="5">
    <source>
        <dbReference type="Proteomes" id="UP000314285"/>
    </source>
</evidence>
<dbReference type="Proteomes" id="UP000262257">
    <property type="component" value="Unassembled WGS sequence"/>
</dbReference>
<dbReference type="EMBL" id="VFBM01000012">
    <property type="protein sequence ID" value="TNX86360.1"/>
    <property type="molecule type" value="Genomic_DNA"/>
</dbReference>
<organism evidence="2 4">
    <name type="scientific">Acinetobacter radioresistens</name>
    <dbReference type="NCBI Taxonomy" id="40216"/>
    <lineage>
        <taxon>Bacteria</taxon>
        <taxon>Pseudomonadati</taxon>
        <taxon>Pseudomonadota</taxon>
        <taxon>Gammaproteobacteria</taxon>
        <taxon>Moraxellales</taxon>
        <taxon>Moraxellaceae</taxon>
        <taxon>Acinetobacter</taxon>
    </lineage>
</organism>
<evidence type="ECO:0000256" key="1">
    <source>
        <dbReference type="SAM" id="Phobius"/>
    </source>
</evidence>
<dbReference type="Proteomes" id="UP000314285">
    <property type="component" value="Unassembled WGS sequence"/>
</dbReference>
<keyword evidence="1" id="KW-1133">Transmembrane helix</keyword>
<reference evidence="2 4" key="1">
    <citation type="journal article" date="2018" name="Nat. Biotechnol.">
        <title>A standardized bacterial taxonomy based on genome phylogeny substantially revises the tree of life.</title>
        <authorList>
            <person name="Parks D.H."/>
            <person name="Chuvochina M."/>
            <person name="Waite D.W."/>
            <person name="Rinke C."/>
            <person name="Skarshewski A."/>
            <person name="Chaumeil P.A."/>
            <person name="Hugenholtz P."/>
        </authorList>
    </citation>
    <scope>NUCLEOTIDE SEQUENCE [LARGE SCALE GENOMIC DNA]</scope>
    <source>
        <strain evidence="2">UBA10045</strain>
    </source>
</reference>
<gene>
    <name evidence="2" type="ORF">DIC32_11025</name>
    <name evidence="3" type="ORF">FHY67_12510</name>
</gene>
<evidence type="ECO:0000313" key="4">
    <source>
        <dbReference type="Proteomes" id="UP000262257"/>
    </source>
</evidence>
<reference evidence="3 5" key="2">
    <citation type="submission" date="2019-06" db="EMBL/GenBank/DDBJ databases">
        <title>Genome of Acinetobacter radioresistens APH1, a phenol degrading strain.</title>
        <authorList>
            <person name="Liu Y."/>
        </authorList>
    </citation>
    <scope>NUCLEOTIDE SEQUENCE [LARGE SCALE GENOMIC DNA]</scope>
    <source>
        <strain evidence="3 5">APH1</strain>
    </source>
</reference>
<accession>A0A2T1IZ26</accession>
<protein>
    <submittedName>
        <fullName evidence="2">DUF2474 domain-containing protein</fullName>
    </submittedName>
</protein>
<keyword evidence="1" id="KW-0812">Transmembrane</keyword>